<dbReference type="InterPro" id="IPR036047">
    <property type="entry name" value="F-box-like_dom_sf"/>
</dbReference>
<evidence type="ECO:0000313" key="1">
    <source>
        <dbReference type="EMBL" id="KIY66388.1"/>
    </source>
</evidence>
<name>A0A0D7B762_9AGAR</name>
<accession>A0A0D7B762</accession>
<dbReference type="OrthoDB" id="2692326at2759"/>
<dbReference type="AlphaFoldDB" id="A0A0D7B762"/>
<dbReference type="Proteomes" id="UP000054007">
    <property type="component" value="Unassembled WGS sequence"/>
</dbReference>
<sequence length="368" mass="40955">MAGQGDPLPVELLQDIFLLSQSRDLSSLEHTQIIQNARTAAIVSHVCRHWRAAALGLPALWVFVCDAYRDSWDEYMERSDPLPVSLSIRRSKPDYLPVVEARVHHVVQQVSDLEGNFSAISNCASLPNLRTFSLSGRPNLVLRIPPDIRLPQNCFLALKDVYLDAVSLPTTPMFPCLEFIWVNSLSISTICSLLVPSASTLTHITLGGAGVWDIYADPIVLPVCKKLTLDNTPFTAASWLCAPALAVLHVQGWTPRFLQAMCDNLYFWQQRPLVTLVEFVVRIGEDGTGVFLHQSIPQVLVFDAFPNVSRVRYDLPSRNTVSAFATFLKEDVWTALEDIAMRAQGEDANELLLGAMKKANAKELVKPY</sequence>
<dbReference type="SUPFAM" id="SSF52058">
    <property type="entry name" value="L domain-like"/>
    <property type="match status" value="1"/>
</dbReference>
<evidence type="ECO:0008006" key="3">
    <source>
        <dbReference type="Google" id="ProtNLM"/>
    </source>
</evidence>
<keyword evidence="2" id="KW-1185">Reference proteome</keyword>
<reference evidence="1 2" key="1">
    <citation type="journal article" date="2015" name="Fungal Genet. Biol.">
        <title>Evolution of novel wood decay mechanisms in Agaricales revealed by the genome sequences of Fistulina hepatica and Cylindrobasidium torrendii.</title>
        <authorList>
            <person name="Floudas D."/>
            <person name="Held B.W."/>
            <person name="Riley R."/>
            <person name="Nagy L.G."/>
            <person name="Koehler G."/>
            <person name="Ransdell A.S."/>
            <person name="Younus H."/>
            <person name="Chow J."/>
            <person name="Chiniquy J."/>
            <person name="Lipzen A."/>
            <person name="Tritt A."/>
            <person name="Sun H."/>
            <person name="Haridas S."/>
            <person name="LaButti K."/>
            <person name="Ohm R.A."/>
            <person name="Kues U."/>
            <person name="Blanchette R.A."/>
            <person name="Grigoriev I.V."/>
            <person name="Minto R.E."/>
            <person name="Hibbett D.S."/>
        </authorList>
    </citation>
    <scope>NUCLEOTIDE SEQUENCE [LARGE SCALE GENOMIC DNA]</scope>
    <source>
        <strain evidence="1 2">FP15055 ss-10</strain>
    </source>
</reference>
<organism evidence="1 2">
    <name type="scientific">Cylindrobasidium torrendii FP15055 ss-10</name>
    <dbReference type="NCBI Taxonomy" id="1314674"/>
    <lineage>
        <taxon>Eukaryota</taxon>
        <taxon>Fungi</taxon>
        <taxon>Dikarya</taxon>
        <taxon>Basidiomycota</taxon>
        <taxon>Agaricomycotina</taxon>
        <taxon>Agaricomycetes</taxon>
        <taxon>Agaricomycetidae</taxon>
        <taxon>Agaricales</taxon>
        <taxon>Marasmiineae</taxon>
        <taxon>Physalacriaceae</taxon>
        <taxon>Cylindrobasidium</taxon>
    </lineage>
</organism>
<evidence type="ECO:0000313" key="2">
    <source>
        <dbReference type="Proteomes" id="UP000054007"/>
    </source>
</evidence>
<dbReference type="EMBL" id="KN880556">
    <property type="protein sequence ID" value="KIY66388.1"/>
    <property type="molecule type" value="Genomic_DNA"/>
</dbReference>
<protein>
    <recommendedName>
        <fullName evidence="3">F-box domain-containing protein</fullName>
    </recommendedName>
</protein>
<dbReference type="SUPFAM" id="SSF81383">
    <property type="entry name" value="F-box domain"/>
    <property type="match status" value="1"/>
</dbReference>
<gene>
    <name evidence="1" type="ORF">CYLTODRAFT_423474</name>
</gene>
<proteinExistence type="predicted"/>